<proteinExistence type="predicted"/>
<dbReference type="RefSeq" id="WP_379806340.1">
    <property type="nucleotide sequence ID" value="NZ_JBHUOL010000012.1"/>
</dbReference>
<dbReference type="SUPFAM" id="SSF110997">
    <property type="entry name" value="Sporulation related repeat"/>
    <property type="match status" value="1"/>
</dbReference>
<organism evidence="2 3">
    <name type="scientific">Flavobacterium ardleyense</name>
    <dbReference type="NCBI Taxonomy" id="2038737"/>
    <lineage>
        <taxon>Bacteria</taxon>
        <taxon>Pseudomonadati</taxon>
        <taxon>Bacteroidota</taxon>
        <taxon>Flavobacteriia</taxon>
        <taxon>Flavobacteriales</taxon>
        <taxon>Flavobacteriaceae</taxon>
        <taxon>Flavobacterium</taxon>
    </lineage>
</organism>
<dbReference type="InterPro" id="IPR041268">
    <property type="entry name" value="HU-CCDC81_bac_2"/>
</dbReference>
<gene>
    <name evidence="2" type="ORF">ACFSX9_07750</name>
</gene>
<keyword evidence="3" id="KW-1185">Reference proteome</keyword>
<accession>A0ABW5Z6X6</accession>
<evidence type="ECO:0000259" key="1">
    <source>
        <dbReference type="PROSITE" id="PS51724"/>
    </source>
</evidence>
<reference evidence="3" key="1">
    <citation type="journal article" date="2019" name="Int. J. Syst. Evol. Microbiol.">
        <title>The Global Catalogue of Microorganisms (GCM) 10K type strain sequencing project: providing services to taxonomists for standard genome sequencing and annotation.</title>
        <authorList>
            <consortium name="The Broad Institute Genomics Platform"/>
            <consortium name="The Broad Institute Genome Sequencing Center for Infectious Disease"/>
            <person name="Wu L."/>
            <person name="Ma J."/>
        </authorList>
    </citation>
    <scope>NUCLEOTIDE SEQUENCE [LARGE SCALE GENOMIC DNA]</scope>
    <source>
        <strain evidence="3">KCTC 52644</strain>
    </source>
</reference>
<evidence type="ECO:0000313" key="2">
    <source>
        <dbReference type="EMBL" id="MFD2908629.1"/>
    </source>
</evidence>
<dbReference type="PROSITE" id="PS51724">
    <property type="entry name" value="SPOR"/>
    <property type="match status" value="1"/>
</dbReference>
<dbReference type="Pfam" id="PF18175">
    <property type="entry name" value="HU-CCDC81_bac_2"/>
    <property type="match status" value="1"/>
</dbReference>
<evidence type="ECO:0000313" key="3">
    <source>
        <dbReference type="Proteomes" id="UP001597549"/>
    </source>
</evidence>
<dbReference type="Pfam" id="PF18174">
    <property type="entry name" value="HU-CCDC81_bac_1"/>
    <property type="match status" value="1"/>
</dbReference>
<sequence length="313" mass="35243">MQIEKHISDLLYRYQCVTVPGFGAFLTETVSAQVTGSASSFFPPTKVISFNANVRNNDGLLANHVALQEKMSYDLAVIKIGDFVNEWTYLLQNRDKVVLKNIGEIAVNHEMNWVFEPVNTINYLTDSFGLASFVSSEISREVIKQELALIEEKMPIVLVPEPKYDFSYMKYAAAFVLMLGGVATFGYKLYNDQNVEQQTLLVEKNVQQKVQQQIQEATFMISAPVNTVELSVVAAVENMPYHLVAGAFRSEENASKAIAELNAAGFEDAKMLPLNKSNLYPVVYKSFETMDEAEIEKKNIQKTHNKEAWLLID</sequence>
<dbReference type="Pfam" id="PF05036">
    <property type="entry name" value="SPOR"/>
    <property type="match status" value="1"/>
</dbReference>
<dbReference type="EMBL" id="JBHUOL010000012">
    <property type="protein sequence ID" value="MFD2908629.1"/>
    <property type="molecule type" value="Genomic_DNA"/>
</dbReference>
<dbReference type="InterPro" id="IPR036680">
    <property type="entry name" value="SPOR-like_sf"/>
</dbReference>
<name>A0ABW5Z6X6_9FLAO</name>
<protein>
    <submittedName>
        <fullName evidence="2">SPOR domain-containing protein</fullName>
    </submittedName>
</protein>
<comment type="caution">
    <text evidence="2">The sequence shown here is derived from an EMBL/GenBank/DDBJ whole genome shotgun (WGS) entry which is preliminary data.</text>
</comment>
<dbReference type="InterPro" id="IPR007730">
    <property type="entry name" value="SPOR-like_dom"/>
</dbReference>
<dbReference type="Proteomes" id="UP001597549">
    <property type="component" value="Unassembled WGS sequence"/>
</dbReference>
<dbReference type="InterPro" id="IPR040495">
    <property type="entry name" value="HU-CCDC81_bac_1"/>
</dbReference>
<feature type="domain" description="SPOR" evidence="1">
    <location>
        <begin position="235"/>
        <end position="313"/>
    </location>
</feature>
<dbReference type="Gene3D" id="3.30.70.1070">
    <property type="entry name" value="Sporulation related repeat"/>
    <property type="match status" value="1"/>
</dbReference>